<dbReference type="EMBL" id="JAULSW010000007">
    <property type="protein sequence ID" value="KAK3374914.1"/>
    <property type="molecule type" value="Genomic_DNA"/>
</dbReference>
<dbReference type="PROSITE" id="PS50048">
    <property type="entry name" value="ZN2_CY6_FUNGAL_2"/>
    <property type="match status" value="1"/>
</dbReference>
<feature type="compositionally biased region" description="Low complexity" evidence="2">
    <location>
        <begin position="190"/>
        <end position="204"/>
    </location>
</feature>
<evidence type="ECO:0000256" key="1">
    <source>
        <dbReference type="ARBA" id="ARBA00023242"/>
    </source>
</evidence>
<sequence>MAASVASGGASPLSNYDLASTGDADENVWIGVPIPNTAGPSSAGGGGFYASPASGTSLSSSWAILSQHGLDLSPPAVSPLNLDFEQQSAHPFSNSHNLDASDFFGDILFDQHLQQFNNALLFNNNQLSALASGLGQQQQQQQQQSLLTFDFDNPQPLQSDTRVPPWNPANLFKDDGSASMFFTDGPGYVSPSPSHQQHSPSISLSPPPPASASPRSPIHVKREPSSSGSKATSPMPIRKADGGVKKTKKKTTSTDSSSSSWSSLGTTSKFLIVTPDTVHAHGDRPNPYECFDMMRQSQRGRKGPLAQDTKQSALQVRRLGACFCCHARKVKCDEQRPCRGCTKLTTQVPEAVCWQFSQFIPILFPQFIRGHFNKDEMSRFISENIEGFTVAGAVKPCTVELFSGPGFRTVLSLKAKFFTAKTTEVLQQWHFTVAQNQVSLQARGAAPIGLDTENPTYKDELKKKTKEYIRAIVAEPNYAELVTDSLRHTTLPRQIMRIVQDYADRSGSPMVKKALSLYAMHHVMAKHLCLTQRTVASLGPTKLIPQNVPWVTPRVLNRQIKATIDDMMQKEMQELFDNFNKSLKPKMRREWAPCLAAFLVLCLFMESVETAADVFVVSENEVHLQTNQPPRWKRSFALEVNKEVENMPFKQFAFQFHQIYQTHSRDATARSFNPIVDDLCFKNEELDRDALDMVRSMRDLLNNNCELMVDSFRSPVLWGSANSFDSGGELDYLVMDPILPNEEKHPYPRDVAFNYTGKLLARFLLSFTDETYIFGRNAASP</sequence>
<dbReference type="InterPro" id="IPR052973">
    <property type="entry name" value="Fungal_sec-metab_reg_TF"/>
</dbReference>
<reference evidence="4" key="1">
    <citation type="journal article" date="2023" name="Mol. Phylogenet. Evol.">
        <title>Genome-scale phylogeny and comparative genomics of the fungal order Sordariales.</title>
        <authorList>
            <person name="Hensen N."/>
            <person name="Bonometti L."/>
            <person name="Westerberg I."/>
            <person name="Brannstrom I.O."/>
            <person name="Guillou S."/>
            <person name="Cros-Aarteil S."/>
            <person name="Calhoun S."/>
            <person name="Haridas S."/>
            <person name="Kuo A."/>
            <person name="Mondo S."/>
            <person name="Pangilinan J."/>
            <person name="Riley R."/>
            <person name="LaButti K."/>
            <person name="Andreopoulos B."/>
            <person name="Lipzen A."/>
            <person name="Chen C."/>
            <person name="Yan M."/>
            <person name="Daum C."/>
            <person name="Ng V."/>
            <person name="Clum A."/>
            <person name="Steindorff A."/>
            <person name="Ohm R.A."/>
            <person name="Martin F."/>
            <person name="Silar P."/>
            <person name="Natvig D.O."/>
            <person name="Lalanne C."/>
            <person name="Gautier V."/>
            <person name="Ament-Velasquez S.L."/>
            <person name="Kruys A."/>
            <person name="Hutchinson M.I."/>
            <person name="Powell A.J."/>
            <person name="Barry K."/>
            <person name="Miller A.N."/>
            <person name="Grigoriev I.V."/>
            <person name="Debuchy R."/>
            <person name="Gladieux P."/>
            <person name="Hiltunen Thoren M."/>
            <person name="Johannesson H."/>
        </authorList>
    </citation>
    <scope>NUCLEOTIDE SEQUENCE</scope>
    <source>
        <strain evidence="4">CBS 232.78</strain>
    </source>
</reference>
<gene>
    <name evidence="4" type="ORF">B0H63DRAFT_437870</name>
</gene>
<name>A0AAE0KEA2_9PEZI</name>
<feature type="compositionally biased region" description="Low complexity" evidence="2">
    <location>
        <begin position="253"/>
        <end position="263"/>
    </location>
</feature>
<reference evidence="4" key="2">
    <citation type="submission" date="2023-06" db="EMBL/GenBank/DDBJ databases">
        <authorList>
            <consortium name="Lawrence Berkeley National Laboratory"/>
            <person name="Haridas S."/>
            <person name="Hensen N."/>
            <person name="Bonometti L."/>
            <person name="Westerberg I."/>
            <person name="Brannstrom I.O."/>
            <person name="Guillou S."/>
            <person name="Cros-Aarteil S."/>
            <person name="Calhoun S."/>
            <person name="Kuo A."/>
            <person name="Mondo S."/>
            <person name="Pangilinan J."/>
            <person name="Riley R."/>
            <person name="LaButti K."/>
            <person name="Andreopoulos B."/>
            <person name="Lipzen A."/>
            <person name="Chen C."/>
            <person name="Yanf M."/>
            <person name="Daum C."/>
            <person name="Ng V."/>
            <person name="Clum A."/>
            <person name="Steindorff A."/>
            <person name="Ohm R."/>
            <person name="Martin F."/>
            <person name="Silar P."/>
            <person name="Natvig D."/>
            <person name="Lalanne C."/>
            <person name="Gautier V."/>
            <person name="Ament-velasquez S.L."/>
            <person name="Kruys A."/>
            <person name="Hutchinson M.I."/>
            <person name="Powell A.J."/>
            <person name="Barry K."/>
            <person name="Miller A.N."/>
            <person name="Grigoriev I.V."/>
            <person name="Debuchy R."/>
            <person name="Gladieux P."/>
            <person name="Thoren M.H."/>
            <person name="Johannesson H."/>
        </authorList>
    </citation>
    <scope>NUCLEOTIDE SEQUENCE</scope>
    <source>
        <strain evidence="4">CBS 232.78</strain>
    </source>
</reference>
<dbReference type="InterPro" id="IPR036864">
    <property type="entry name" value="Zn2-C6_fun-type_DNA-bd_sf"/>
</dbReference>
<keyword evidence="1" id="KW-0539">Nucleus</keyword>
<evidence type="ECO:0000313" key="5">
    <source>
        <dbReference type="Proteomes" id="UP001285441"/>
    </source>
</evidence>
<dbReference type="GO" id="GO:0008270">
    <property type="term" value="F:zinc ion binding"/>
    <property type="evidence" value="ECO:0007669"/>
    <property type="project" value="InterPro"/>
</dbReference>
<dbReference type="AlphaFoldDB" id="A0AAE0KEA2"/>
<dbReference type="Proteomes" id="UP001285441">
    <property type="component" value="Unassembled WGS sequence"/>
</dbReference>
<comment type="caution">
    <text evidence="4">The sequence shown here is derived from an EMBL/GenBank/DDBJ whole genome shotgun (WGS) entry which is preliminary data.</text>
</comment>
<feature type="region of interest" description="Disordered" evidence="2">
    <location>
        <begin position="151"/>
        <end position="170"/>
    </location>
</feature>
<proteinExistence type="predicted"/>
<dbReference type="PANTHER" id="PTHR35392:SF5">
    <property type="entry name" value="ZN(2)-C6 FUNGAL-TYPE DOMAIN-CONTAINING PROTEIN"/>
    <property type="match status" value="1"/>
</dbReference>
<protein>
    <recommendedName>
        <fullName evidence="3">Zn(2)-C6 fungal-type domain-containing protein</fullName>
    </recommendedName>
</protein>
<dbReference type="GO" id="GO:0000981">
    <property type="term" value="F:DNA-binding transcription factor activity, RNA polymerase II-specific"/>
    <property type="evidence" value="ECO:0007669"/>
    <property type="project" value="InterPro"/>
</dbReference>
<feature type="domain" description="Zn(2)-C6 fungal-type" evidence="3">
    <location>
        <begin position="321"/>
        <end position="353"/>
    </location>
</feature>
<dbReference type="SUPFAM" id="SSF57701">
    <property type="entry name" value="Zn2/Cys6 DNA-binding domain"/>
    <property type="match status" value="1"/>
</dbReference>
<feature type="region of interest" description="Disordered" evidence="2">
    <location>
        <begin position="182"/>
        <end position="263"/>
    </location>
</feature>
<organism evidence="4 5">
    <name type="scientific">Podospora didyma</name>
    <dbReference type="NCBI Taxonomy" id="330526"/>
    <lineage>
        <taxon>Eukaryota</taxon>
        <taxon>Fungi</taxon>
        <taxon>Dikarya</taxon>
        <taxon>Ascomycota</taxon>
        <taxon>Pezizomycotina</taxon>
        <taxon>Sordariomycetes</taxon>
        <taxon>Sordariomycetidae</taxon>
        <taxon>Sordariales</taxon>
        <taxon>Podosporaceae</taxon>
        <taxon>Podospora</taxon>
    </lineage>
</organism>
<dbReference type="CDD" id="cd00067">
    <property type="entry name" value="GAL4"/>
    <property type="match status" value="1"/>
</dbReference>
<keyword evidence="5" id="KW-1185">Reference proteome</keyword>
<evidence type="ECO:0000313" key="4">
    <source>
        <dbReference type="EMBL" id="KAK3374914.1"/>
    </source>
</evidence>
<dbReference type="PANTHER" id="PTHR35392">
    <property type="entry name" value="ZN(II)2CYS6 TRANSCRIPTION FACTOR (EUROFUNG)-RELATED-RELATED"/>
    <property type="match status" value="1"/>
</dbReference>
<dbReference type="InterPro" id="IPR001138">
    <property type="entry name" value="Zn2Cys6_DnaBD"/>
</dbReference>
<dbReference type="Pfam" id="PF00172">
    <property type="entry name" value="Zn_clus"/>
    <property type="match status" value="1"/>
</dbReference>
<evidence type="ECO:0000259" key="3">
    <source>
        <dbReference type="PROSITE" id="PS50048"/>
    </source>
</evidence>
<evidence type="ECO:0000256" key="2">
    <source>
        <dbReference type="SAM" id="MobiDB-lite"/>
    </source>
</evidence>
<accession>A0AAE0KEA2</accession>